<dbReference type="STRING" id="109895.A0A507E7W9"/>
<evidence type="ECO:0008006" key="6">
    <source>
        <dbReference type="Google" id="ProtNLM"/>
    </source>
</evidence>
<evidence type="ECO:0000313" key="5">
    <source>
        <dbReference type="Proteomes" id="UP000318582"/>
    </source>
</evidence>
<dbReference type="AlphaFoldDB" id="A0A507E7W9"/>
<feature type="region of interest" description="Disordered" evidence="3">
    <location>
        <begin position="190"/>
        <end position="225"/>
    </location>
</feature>
<dbReference type="PANTHER" id="PTHR42699">
    <property type="match status" value="1"/>
</dbReference>
<dbReference type="InterPro" id="IPR054542">
    <property type="entry name" value="Cys_met_metab_PP"/>
</dbReference>
<reference evidence="4 5" key="1">
    <citation type="journal article" date="2019" name="Sci. Rep.">
        <title>Comparative genomics of chytrid fungi reveal insights into the obligate biotrophic and pathogenic lifestyle of Synchytrium endobioticum.</title>
        <authorList>
            <person name="van de Vossenberg B.T.L.H."/>
            <person name="Warris S."/>
            <person name="Nguyen H.D.T."/>
            <person name="van Gent-Pelzer M.P.E."/>
            <person name="Joly D.L."/>
            <person name="van de Geest H.C."/>
            <person name="Bonants P.J.M."/>
            <person name="Smith D.S."/>
            <person name="Levesque C.A."/>
            <person name="van der Lee T.A.J."/>
        </authorList>
    </citation>
    <scope>NUCLEOTIDE SEQUENCE [LARGE SCALE GENOMIC DNA]</scope>
    <source>
        <strain evidence="4 5">CBS 809.83</strain>
    </source>
</reference>
<proteinExistence type="predicted"/>
<dbReference type="Gene3D" id="3.40.640.10">
    <property type="entry name" value="Type I PLP-dependent aspartate aminotransferase-like (Major domain)"/>
    <property type="match status" value="1"/>
</dbReference>
<evidence type="ECO:0000313" key="4">
    <source>
        <dbReference type="EMBL" id="TPX59811.1"/>
    </source>
</evidence>
<dbReference type="Gene3D" id="3.90.1150.10">
    <property type="entry name" value="Aspartate Aminotransferase, domain 1"/>
    <property type="match status" value="1"/>
</dbReference>
<protein>
    <recommendedName>
        <fullName evidence="6">Cystathionine gamma-synthase</fullName>
    </recommendedName>
</protein>
<dbReference type="GO" id="GO:0003962">
    <property type="term" value="F:cystathionine gamma-synthase activity"/>
    <property type="evidence" value="ECO:0007669"/>
    <property type="project" value="TreeGrafter"/>
</dbReference>
<evidence type="ECO:0000256" key="2">
    <source>
        <dbReference type="ARBA" id="ARBA00022898"/>
    </source>
</evidence>
<comment type="cofactor">
    <cofactor evidence="1">
        <name>pyridoxal 5'-phosphate</name>
        <dbReference type="ChEBI" id="CHEBI:597326"/>
    </cofactor>
</comment>
<dbReference type="Pfam" id="PF01053">
    <property type="entry name" value="Cys_Met_Meta_PP"/>
    <property type="match status" value="1"/>
</dbReference>
<name>A0A507E7W9_9FUNG</name>
<organism evidence="4 5">
    <name type="scientific">Powellomyces hirtus</name>
    <dbReference type="NCBI Taxonomy" id="109895"/>
    <lineage>
        <taxon>Eukaryota</taxon>
        <taxon>Fungi</taxon>
        <taxon>Fungi incertae sedis</taxon>
        <taxon>Chytridiomycota</taxon>
        <taxon>Chytridiomycota incertae sedis</taxon>
        <taxon>Chytridiomycetes</taxon>
        <taxon>Spizellomycetales</taxon>
        <taxon>Powellomycetaceae</taxon>
        <taxon>Powellomyces</taxon>
    </lineage>
</organism>
<dbReference type="FunFam" id="3.90.1150.10:FF:000063">
    <property type="entry name" value="Probable cystathionine gamma-synthase"/>
    <property type="match status" value="1"/>
</dbReference>
<comment type="caution">
    <text evidence="4">The sequence shown here is derived from an EMBL/GenBank/DDBJ whole genome shotgun (WGS) entry which is preliminary data.</text>
</comment>
<evidence type="ECO:0000256" key="3">
    <source>
        <dbReference type="SAM" id="MobiDB-lite"/>
    </source>
</evidence>
<feature type="region of interest" description="Disordered" evidence="3">
    <location>
        <begin position="92"/>
        <end position="111"/>
    </location>
</feature>
<dbReference type="InterPro" id="IPR000277">
    <property type="entry name" value="Cys/Met-Metab_PyrdxlP-dep_enz"/>
</dbReference>
<dbReference type="PROSITE" id="PS00868">
    <property type="entry name" value="CYS_MET_METAB_PP"/>
    <property type="match status" value="1"/>
</dbReference>
<dbReference type="GO" id="GO:0030170">
    <property type="term" value="F:pyridoxal phosphate binding"/>
    <property type="evidence" value="ECO:0007669"/>
    <property type="project" value="InterPro"/>
</dbReference>
<keyword evidence="5" id="KW-1185">Reference proteome</keyword>
<keyword evidence="2" id="KW-0663">Pyridoxal phosphate</keyword>
<feature type="compositionally biased region" description="Low complexity" evidence="3">
    <location>
        <begin position="93"/>
        <end position="110"/>
    </location>
</feature>
<accession>A0A507E7W9</accession>
<gene>
    <name evidence="4" type="ORF">PhCBS80983_g02193</name>
</gene>
<sequence length="626" mass="69150">MVLPPLGTPIPDTPHAVSVTLPTWQDNVGYEEGDARVLSALRSGYPRFVYHDNVKKLIAYCEKAYAKPSEACVVFPSRRVASECREFMNPRLASAQQSTGTTPSTSPSRRSGVRIVQLTITPTYNTFSPHSHDPTTPSDESHDLFAVVFPADARSVAKQFWQHSGEGVSTRFAGHCFRVLEANEKSKDFAAPIPGVRGSASQQYRSSAYQSQKQQQHLSNAENEAVRSEHELFVEERYGRNMNFKNAVEAKLMMRQRIAGVLGDSELLEKAPPRLNGHNERSTTANPNLADVHVSRNVAHIKESDVFLFPCGMSAIYNAHRVVLKLAPGKKSVQFGFPYIDTLKIQEKIGPGCHFLGLGDESEIDQLENDILPKESISAVFCEFPSNPLLRTPNLDRLRKLADAHNFLLVVDETVGNFVNVAAGKWADILVSSLTKIFSGDSNVMGGSAVVSPTSARYAEISAAMKELYEDNLWSEDAVFLERNSRTFIQRIATINTNAEKLCDFLHAHSKVHQVLYPKFVDPDLYHGHARPSGSENNSYGYGGLFSLIMHTDADAHKLFDALAIAKGPSLGTNFTLACPYTILAHYGELEWAASYRVPAHLIRVSVGLEKSDDLVAVFETALNQL</sequence>
<dbReference type="GO" id="GO:0019346">
    <property type="term" value="P:transsulfuration"/>
    <property type="evidence" value="ECO:0007669"/>
    <property type="project" value="InterPro"/>
</dbReference>
<evidence type="ECO:0000256" key="1">
    <source>
        <dbReference type="ARBA" id="ARBA00001933"/>
    </source>
</evidence>
<dbReference type="SUPFAM" id="SSF53383">
    <property type="entry name" value="PLP-dependent transferases"/>
    <property type="match status" value="1"/>
</dbReference>
<dbReference type="Proteomes" id="UP000318582">
    <property type="component" value="Unassembled WGS sequence"/>
</dbReference>
<dbReference type="InterPro" id="IPR015422">
    <property type="entry name" value="PyrdxlP-dep_Trfase_small"/>
</dbReference>
<dbReference type="PANTHER" id="PTHR42699:SF1">
    <property type="entry name" value="CYSTATHIONINE GAMMA-SYNTHASE-RELATED"/>
    <property type="match status" value="1"/>
</dbReference>
<dbReference type="InterPro" id="IPR015421">
    <property type="entry name" value="PyrdxlP-dep_Trfase_major"/>
</dbReference>
<dbReference type="EMBL" id="QEAQ01000021">
    <property type="protein sequence ID" value="TPX59811.1"/>
    <property type="molecule type" value="Genomic_DNA"/>
</dbReference>
<dbReference type="InterPro" id="IPR051750">
    <property type="entry name" value="Trans-sulfuration_enzymes"/>
</dbReference>
<dbReference type="InterPro" id="IPR015424">
    <property type="entry name" value="PyrdxlP-dep_Trfase"/>
</dbReference>
<feature type="compositionally biased region" description="Low complexity" evidence="3">
    <location>
        <begin position="199"/>
        <end position="216"/>
    </location>
</feature>